<dbReference type="RefSeq" id="WP_043602659.1">
    <property type="nucleotide sequence ID" value="NZ_AXCY01000005.1"/>
</dbReference>
<protein>
    <submittedName>
        <fullName evidence="1">Uncharacterized protein</fullName>
    </submittedName>
</protein>
<proteinExistence type="predicted"/>
<dbReference type="EMBL" id="AXCY01000005">
    <property type="protein sequence ID" value="KGM12404.1"/>
    <property type="molecule type" value="Genomic_DNA"/>
</dbReference>
<comment type="caution">
    <text evidence="1">The sequence shown here is derived from an EMBL/GenBank/DDBJ whole genome shotgun (WGS) entry which is preliminary data.</text>
</comment>
<reference evidence="1 2" key="1">
    <citation type="submission" date="2013-08" db="EMBL/GenBank/DDBJ databases">
        <title>Genome sequencing of Cellulomonas carbonis T26.</title>
        <authorList>
            <person name="Chen F."/>
            <person name="Li Y."/>
            <person name="Wang G."/>
        </authorList>
    </citation>
    <scope>NUCLEOTIDE SEQUENCE [LARGE SCALE GENOMIC DNA]</scope>
    <source>
        <strain evidence="1 2">T26</strain>
    </source>
</reference>
<dbReference type="OrthoDB" id="4823114at2"/>
<evidence type="ECO:0000313" key="1">
    <source>
        <dbReference type="EMBL" id="KGM12404.1"/>
    </source>
</evidence>
<gene>
    <name evidence="1" type="ORF">N868_15020</name>
</gene>
<evidence type="ECO:0000313" key="2">
    <source>
        <dbReference type="Proteomes" id="UP000029839"/>
    </source>
</evidence>
<accession>A0A0A0BZ10</accession>
<keyword evidence="2" id="KW-1185">Reference proteome</keyword>
<dbReference type="Proteomes" id="UP000029839">
    <property type="component" value="Unassembled WGS sequence"/>
</dbReference>
<name>A0A0A0BZ10_9CELL</name>
<reference evidence="1 2" key="2">
    <citation type="journal article" date="2015" name="Stand. Genomic Sci.">
        <title>Draft genome sequence of Cellulomonas carbonis T26(T) and comparative analysis of six Cellulomonas genomes.</title>
        <authorList>
            <person name="Zhuang W."/>
            <person name="Zhang S."/>
            <person name="Xia X."/>
            <person name="Wang G."/>
        </authorList>
    </citation>
    <scope>NUCLEOTIDE SEQUENCE [LARGE SCALE GENOMIC DNA]</scope>
    <source>
        <strain evidence="1 2">T26</strain>
    </source>
</reference>
<organism evidence="1 2">
    <name type="scientific">Cellulomonas carbonis T26</name>
    <dbReference type="NCBI Taxonomy" id="947969"/>
    <lineage>
        <taxon>Bacteria</taxon>
        <taxon>Bacillati</taxon>
        <taxon>Actinomycetota</taxon>
        <taxon>Actinomycetes</taxon>
        <taxon>Micrococcales</taxon>
        <taxon>Cellulomonadaceae</taxon>
        <taxon>Cellulomonas</taxon>
    </lineage>
</organism>
<dbReference type="AlphaFoldDB" id="A0A0A0BZ10"/>
<sequence>MPSSAAPEWFPFALRLDPLAAMLNAELSDHPVYDGVELQWFDDDVHGTGMLAFLSRREDRTVDYYAAPGLRLDPRGYGIGRGTRSWTVTTFDEATLRVEPDGVVARVRFTDVDGRTVEVDVDDRDGRPRRRARMLAPVSSGIESPRSLLVVWMHEFDLVHVTDRPPAFRIDGQDVATGRLPGRALHRRHLVKYAGPLCSVELCAGDADPARPDDDARVETTADGSGVRAVVVARPPHSARLLLDPPFPDPAALEPAAARSGRWALHVDDAPVTTGAWHLERSDDDVAIALDRLTPWRPVALPPLMRVVTRLVPVFRRWPTTYAWHGTATVASPGAVTGTWRRTGGHDGRAYRRATGS</sequence>